<accession>A0A8X6X4F8</accession>
<comment type="caution">
    <text evidence="1">The sequence shown here is derived from an EMBL/GenBank/DDBJ whole genome shotgun (WGS) entry which is preliminary data.</text>
</comment>
<organism evidence="1 2">
    <name type="scientific">Trichonephila inaurata madagascariensis</name>
    <dbReference type="NCBI Taxonomy" id="2747483"/>
    <lineage>
        <taxon>Eukaryota</taxon>
        <taxon>Metazoa</taxon>
        <taxon>Ecdysozoa</taxon>
        <taxon>Arthropoda</taxon>
        <taxon>Chelicerata</taxon>
        <taxon>Arachnida</taxon>
        <taxon>Araneae</taxon>
        <taxon>Araneomorphae</taxon>
        <taxon>Entelegynae</taxon>
        <taxon>Araneoidea</taxon>
        <taxon>Nephilidae</taxon>
        <taxon>Trichonephila</taxon>
        <taxon>Trichonephila inaurata</taxon>
    </lineage>
</organism>
<dbReference type="Proteomes" id="UP000886998">
    <property type="component" value="Unassembled WGS sequence"/>
</dbReference>
<sequence length="113" mass="12204">MALFTDDVCGKDYANRFDEDGMYIGSTIEVKRLSLEQSSFFLGDAFDVCEGLQAGSSGSCSKGSLQEESGSDARAGLCLLKRGARGCVGKTFKKTPVELFLHSFGIRAGHHQR</sequence>
<dbReference type="AlphaFoldDB" id="A0A8X6X4F8"/>
<gene>
    <name evidence="1" type="ORF">TNIN_455472</name>
</gene>
<dbReference type="EMBL" id="BMAV01005160">
    <property type="protein sequence ID" value="GFY45972.1"/>
    <property type="molecule type" value="Genomic_DNA"/>
</dbReference>
<evidence type="ECO:0000313" key="1">
    <source>
        <dbReference type="EMBL" id="GFY45972.1"/>
    </source>
</evidence>
<reference evidence="1" key="1">
    <citation type="submission" date="2020-08" db="EMBL/GenBank/DDBJ databases">
        <title>Multicomponent nature underlies the extraordinary mechanical properties of spider dragline silk.</title>
        <authorList>
            <person name="Kono N."/>
            <person name="Nakamura H."/>
            <person name="Mori M."/>
            <person name="Yoshida Y."/>
            <person name="Ohtoshi R."/>
            <person name="Malay A.D."/>
            <person name="Moran D.A.P."/>
            <person name="Tomita M."/>
            <person name="Numata K."/>
            <person name="Arakawa K."/>
        </authorList>
    </citation>
    <scope>NUCLEOTIDE SEQUENCE</scope>
</reference>
<evidence type="ECO:0000313" key="2">
    <source>
        <dbReference type="Proteomes" id="UP000886998"/>
    </source>
</evidence>
<protein>
    <submittedName>
        <fullName evidence="1">Uncharacterized protein</fullName>
    </submittedName>
</protein>
<proteinExistence type="predicted"/>
<name>A0A8X6X4F8_9ARAC</name>
<keyword evidence="2" id="KW-1185">Reference proteome</keyword>